<evidence type="ECO:0000256" key="1">
    <source>
        <dbReference type="ARBA" id="ARBA00022729"/>
    </source>
</evidence>
<accession>A0ABR3M2I4</accession>
<proteinExistence type="predicted"/>
<dbReference type="InterPro" id="IPR050413">
    <property type="entry name" value="TCR_beta_variable"/>
</dbReference>
<sequence length="139" mass="15905">MFGLLILLWLLPLDFGLKQSSHLFVTEDLNATIKCSQIETSFNRMYWFKKTPTEPLEQIMSSFIKTEDWEKNFKQRASAVRNGASLDLTLVKVQSSDSGVYYCAKQDAHQCRPIYNLNKNIQSCTCRFTSNTCSSAVTE</sequence>
<reference evidence="5 6" key="1">
    <citation type="submission" date="2023-09" db="EMBL/GenBank/DDBJ databases">
        <authorList>
            <person name="Wang M."/>
        </authorList>
    </citation>
    <scope>NUCLEOTIDE SEQUENCE [LARGE SCALE GENOMIC DNA]</scope>
    <source>
        <strain evidence="5">GT-2023</strain>
        <tissue evidence="5">Liver</tissue>
    </source>
</reference>
<dbReference type="PANTHER" id="PTHR23268">
    <property type="entry name" value="T-CELL RECEPTOR BETA CHAIN"/>
    <property type="match status" value="1"/>
</dbReference>
<feature type="signal peptide" evidence="3">
    <location>
        <begin position="1"/>
        <end position="16"/>
    </location>
</feature>
<evidence type="ECO:0000256" key="3">
    <source>
        <dbReference type="SAM" id="SignalP"/>
    </source>
</evidence>
<dbReference type="InterPro" id="IPR013783">
    <property type="entry name" value="Ig-like_fold"/>
</dbReference>
<feature type="domain" description="Ig-like" evidence="4">
    <location>
        <begin position="12"/>
        <end position="103"/>
    </location>
</feature>
<evidence type="ECO:0000259" key="4">
    <source>
        <dbReference type="PROSITE" id="PS50835"/>
    </source>
</evidence>
<keyword evidence="6" id="KW-1185">Reference proteome</keyword>
<dbReference type="SUPFAM" id="SSF48726">
    <property type="entry name" value="Immunoglobulin"/>
    <property type="match status" value="1"/>
</dbReference>
<evidence type="ECO:0000313" key="6">
    <source>
        <dbReference type="Proteomes" id="UP001558613"/>
    </source>
</evidence>
<dbReference type="CDD" id="cd00099">
    <property type="entry name" value="IgV"/>
    <property type="match status" value="1"/>
</dbReference>
<dbReference type="PANTHER" id="PTHR23268:SF102">
    <property type="entry name" value="IMMUNOGLOBULIN V-SET DOMAIN-CONTAINING PROTEIN"/>
    <property type="match status" value="1"/>
</dbReference>
<dbReference type="Proteomes" id="UP001558613">
    <property type="component" value="Unassembled WGS sequence"/>
</dbReference>
<dbReference type="Pfam" id="PF07686">
    <property type="entry name" value="V-set"/>
    <property type="match status" value="1"/>
</dbReference>
<dbReference type="InterPro" id="IPR036179">
    <property type="entry name" value="Ig-like_dom_sf"/>
</dbReference>
<gene>
    <name evidence="5" type="ORF">QQF64_011301</name>
</gene>
<keyword evidence="1 3" id="KW-0732">Signal</keyword>
<name>A0ABR3M2I4_9TELE</name>
<organism evidence="5 6">
    <name type="scientific">Cirrhinus molitorella</name>
    <name type="common">mud carp</name>
    <dbReference type="NCBI Taxonomy" id="172907"/>
    <lineage>
        <taxon>Eukaryota</taxon>
        <taxon>Metazoa</taxon>
        <taxon>Chordata</taxon>
        <taxon>Craniata</taxon>
        <taxon>Vertebrata</taxon>
        <taxon>Euteleostomi</taxon>
        <taxon>Actinopterygii</taxon>
        <taxon>Neopterygii</taxon>
        <taxon>Teleostei</taxon>
        <taxon>Ostariophysi</taxon>
        <taxon>Cypriniformes</taxon>
        <taxon>Cyprinidae</taxon>
        <taxon>Labeoninae</taxon>
        <taxon>Labeonini</taxon>
        <taxon>Cirrhinus</taxon>
    </lineage>
</organism>
<evidence type="ECO:0000256" key="2">
    <source>
        <dbReference type="ARBA" id="ARBA00022859"/>
    </source>
</evidence>
<dbReference type="InterPro" id="IPR013106">
    <property type="entry name" value="Ig_V-set"/>
</dbReference>
<dbReference type="Gene3D" id="2.60.40.10">
    <property type="entry name" value="Immunoglobulins"/>
    <property type="match status" value="1"/>
</dbReference>
<feature type="chain" id="PRO_5045634370" description="Ig-like domain-containing protein" evidence="3">
    <location>
        <begin position="17"/>
        <end position="139"/>
    </location>
</feature>
<dbReference type="InterPro" id="IPR007110">
    <property type="entry name" value="Ig-like_dom"/>
</dbReference>
<keyword evidence="2" id="KW-0391">Immunity</keyword>
<comment type="caution">
    <text evidence="5">The sequence shown here is derived from an EMBL/GenBank/DDBJ whole genome shotgun (WGS) entry which is preliminary data.</text>
</comment>
<protein>
    <recommendedName>
        <fullName evidence="4">Ig-like domain-containing protein</fullName>
    </recommendedName>
</protein>
<dbReference type="SMART" id="SM00406">
    <property type="entry name" value="IGv"/>
    <property type="match status" value="1"/>
</dbReference>
<evidence type="ECO:0000313" key="5">
    <source>
        <dbReference type="EMBL" id="KAL1258057.1"/>
    </source>
</evidence>
<dbReference type="PROSITE" id="PS50835">
    <property type="entry name" value="IG_LIKE"/>
    <property type="match status" value="1"/>
</dbReference>
<dbReference type="EMBL" id="JAYMGO010000017">
    <property type="protein sequence ID" value="KAL1258057.1"/>
    <property type="molecule type" value="Genomic_DNA"/>
</dbReference>